<dbReference type="Proteomes" id="UP000772434">
    <property type="component" value="Unassembled WGS sequence"/>
</dbReference>
<feature type="compositionally biased region" description="Basic residues" evidence="1">
    <location>
        <begin position="424"/>
        <end position="447"/>
    </location>
</feature>
<reference evidence="2" key="1">
    <citation type="submission" date="2020-11" db="EMBL/GenBank/DDBJ databases">
        <authorList>
            <consortium name="DOE Joint Genome Institute"/>
            <person name="Ahrendt S."/>
            <person name="Riley R."/>
            <person name="Andreopoulos W."/>
            <person name="Labutti K."/>
            <person name="Pangilinan J."/>
            <person name="Ruiz-Duenas F.J."/>
            <person name="Barrasa J.M."/>
            <person name="Sanchez-Garcia M."/>
            <person name="Camarero S."/>
            <person name="Miyauchi S."/>
            <person name="Serrano A."/>
            <person name="Linde D."/>
            <person name="Babiker R."/>
            <person name="Drula E."/>
            <person name="Ayuso-Fernandez I."/>
            <person name="Pacheco R."/>
            <person name="Padilla G."/>
            <person name="Ferreira P."/>
            <person name="Barriuso J."/>
            <person name="Kellner H."/>
            <person name="Castanera R."/>
            <person name="Alfaro M."/>
            <person name="Ramirez L."/>
            <person name="Pisabarro A.G."/>
            <person name="Kuo A."/>
            <person name="Tritt A."/>
            <person name="Lipzen A."/>
            <person name="He G."/>
            <person name="Yan M."/>
            <person name="Ng V."/>
            <person name="Cullen D."/>
            <person name="Martin F."/>
            <person name="Rosso M.-N."/>
            <person name="Henrissat B."/>
            <person name="Hibbett D."/>
            <person name="Martinez A.T."/>
            <person name="Grigoriev I.V."/>
        </authorList>
    </citation>
    <scope>NUCLEOTIDE SEQUENCE</scope>
    <source>
        <strain evidence="2">AH 40177</strain>
    </source>
</reference>
<dbReference type="EMBL" id="JADNRY010000176">
    <property type="protein sequence ID" value="KAF9062282.1"/>
    <property type="molecule type" value="Genomic_DNA"/>
</dbReference>
<comment type="caution">
    <text evidence="2">The sequence shown here is derived from an EMBL/GenBank/DDBJ whole genome shotgun (WGS) entry which is preliminary data.</text>
</comment>
<feature type="compositionally biased region" description="Polar residues" evidence="1">
    <location>
        <begin position="374"/>
        <end position="385"/>
    </location>
</feature>
<evidence type="ECO:0000256" key="1">
    <source>
        <dbReference type="SAM" id="MobiDB-lite"/>
    </source>
</evidence>
<evidence type="ECO:0000313" key="2">
    <source>
        <dbReference type="EMBL" id="KAF9062282.1"/>
    </source>
</evidence>
<keyword evidence="3" id="KW-1185">Reference proteome</keyword>
<feature type="region of interest" description="Disordered" evidence="1">
    <location>
        <begin position="409"/>
        <end position="447"/>
    </location>
</feature>
<gene>
    <name evidence="2" type="ORF">BDP27DRAFT_1483403</name>
</gene>
<sequence>MLTQQFIRLLNQFVMMRTNSTSSSKYYAARVLSWNPSALVFTVEWYNGNCYSANDVPSASTIELDIGSVQKAFEEGTVIAQGNYGSIKWPIQLTSNAVDTPNGYENPEVTQALQEARNRILDIISGSESQTVHPIIDLFARWSHRNSKTMLDSFKDECFQYDLLPAGNSHAEEASAGLGPEVNGTLIADLIGGALSGLPMIKVLFDLVVIRVYFGKISREDGQIYHLARRYSSKELESQLPTSPHYGYLQRHLSLPESALAASQGSINRLLPPFAIDVYQHHIGMRHVLTSEDLILFPQGMQPITAHHPDGFDYIWLKGTTDDVFSMTGAQAGLSTTPATQITHGPPKYPPNIQPKSHTEDVNYSPLPHYNLRRNPQPSARQQSLTAGIKCCDSWDALDFVAEMPKEVAEPQLQGTGQGTTARGRGKNKTARGRGMGKHGRGQNKGV</sequence>
<evidence type="ECO:0000313" key="3">
    <source>
        <dbReference type="Proteomes" id="UP000772434"/>
    </source>
</evidence>
<protein>
    <submittedName>
        <fullName evidence="2">Uncharacterized protein</fullName>
    </submittedName>
</protein>
<proteinExistence type="predicted"/>
<dbReference type="OrthoDB" id="3055018at2759"/>
<accession>A0A9P5U1B1</accession>
<dbReference type="AlphaFoldDB" id="A0A9P5U1B1"/>
<name>A0A9P5U1B1_9AGAR</name>
<feature type="region of interest" description="Disordered" evidence="1">
    <location>
        <begin position="336"/>
        <end position="385"/>
    </location>
</feature>
<organism evidence="2 3">
    <name type="scientific">Rhodocollybia butyracea</name>
    <dbReference type="NCBI Taxonomy" id="206335"/>
    <lineage>
        <taxon>Eukaryota</taxon>
        <taxon>Fungi</taxon>
        <taxon>Dikarya</taxon>
        <taxon>Basidiomycota</taxon>
        <taxon>Agaricomycotina</taxon>
        <taxon>Agaricomycetes</taxon>
        <taxon>Agaricomycetidae</taxon>
        <taxon>Agaricales</taxon>
        <taxon>Marasmiineae</taxon>
        <taxon>Omphalotaceae</taxon>
        <taxon>Rhodocollybia</taxon>
    </lineage>
</organism>